<keyword evidence="2" id="KW-1185">Reference proteome</keyword>
<protein>
    <submittedName>
        <fullName evidence="1">Uncharacterized protein</fullName>
    </submittedName>
</protein>
<dbReference type="EMBL" id="MG198783">
    <property type="protein sequence ID" value="ATW59051.1"/>
    <property type="molecule type" value="Genomic_DNA"/>
</dbReference>
<evidence type="ECO:0000313" key="2">
    <source>
        <dbReference type="Proteomes" id="UP000240384"/>
    </source>
</evidence>
<evidence type="ECO:0000313" key="1">
    <source>
        <dbReference type="EMBL" id="ATW59051.1"/>
    </source>
</evidence>
<sequence>MSRRDLDPTSAWASRLPERCHDAEGLAELVQAVELADTVAGAEGLAWLEGRVTGEFDLRALGLSRRPFDSELTEALDGLLARARSKITDPRGLEN</sequence>
<organism evidence="1 2">
    <name type="scientific">Gordonia phage Mahdia</name>
    <dbReference type="NCBI Taxonomy" id="2047873"/>
    <lineage>
        <taxon>Viruses</taxon>
        <taxon>Duplodnaviria</taxon>
        <taxon>Heunggongvirae</taxon>
        <taxon>Uroviricota</taxon>
        <taxon>Caudoviricetes</taxon>
        <taxon>Gustavvirus</taxon>
        <taxon>Gustavvirus mahdia</taxon>
    </lineage>
</organism>
<proteinExistence type="predicted"/>
<accession>A0A2H4P9Y3</accession>
<reference evidence="2" key="1">
    <citation type="submission" date="2017-10" db="EMBL/GenBank/DDBJ databases">
        <authorList>
            <person name="Banno H."/>
            <person name="Chua N.-H."/>
        </authorList>
    </citation>
    <scope>NUCLEOTIDE SEQUENCE [LARGE SCALE GENOMIC DNA]</scope>
</reference>
<gene>
    <name evidence="1" type="ORF">PBI_MAHDIA_52</name>
</gene>
<dbReference type="Proteomes" id="UP000240384">
    <property type="component" value="Segment"/>
</dbReference>
<name>A0A2H4P9Y3_9CAUD</name>
<dbReference type="OrthoDB" id="38191at10239"/>